<organism evidence="1 2">
    <name type="scientific">Daldinia eschscholtzii</name>
    <dbReference type="NCBI Taxonomy" id="292717"/>
    <lineage>
        <taxon>Eukaryota</taxon>
        <taxon>Fungi</taxon>
        <taxon>Dikarya</taxon>
        <taxon>Ascomycota</taxon>
        <taxon>Pezizomycotina</taxon>
        <taxon>Sordariomycetes</taxon>
        <taxon>Xylariomycetidae</taxon>
        <taxon>Xylariales</taxon>
        <taxon>Hypoxylaceae</taxon>
        <taxon>Daldinia</taxon>
    </lineage>
</organism>
<name>A0AAX6M7R2_9PEZI</name>
<reference evidence="1 2" key="1">
    <citation type="journal article" date="2024" name="Front Chem Biol">
        <title>Unveiling the potential of Daldinia eschscholtzii MFLUCC 19-0629 through bioactivity and bioinformatics studies for enhanced sustainable agriculture production.</title>
        <authorList>
            <person name="Brooks S."/>
            <person name="Weaver J.A."/>
            <person name="Klomchit A."/>
            <person name="Alharthi S.A."/>
            <person name="Onlamun T."/>
            <person name="Nurani R."/>
            <person name="Vong T.K."/>
            <person name="Alberti F."/>
            <person name="Greco C."/>
        </authorList>
    </citation>
    <scope>NUCLEOTIDE SEQUENCE [LARGE SCALE GENOMIC DNA]</scope>
    <source>
        <strain evidence="1">MFLUCC 19-0629</strain>
    </source>
</reference>
<keyword evidence="2" id="KW-1185">Reference proteome</keyword>
<evidence type="ECO:0000313" key="1">
    <source>
        <dbReference type="EMBL" id="KAK6948484.1"/>
    </source>
</evidence>
<accession>A0AAX6M7R2</accession>
<dbReference type="Proteomes" id="UP001369815">
    <property type="component" value="Unassembled WGS sequence"/>
</dbReference>
<gene>
    <name evidence="1" type="ORF">Daesc_010251</name>
</gene>
<protein>
    <submittedName>
        <fullName evidence="1">Uncharacterized protein</fullName>
    </submittedName>
</protein>
<evidence type="ECO:0000313" key="2">
    <source>
        <dbReference type="Proteomes" id="UP001369815"/>
    </source>
</evidence>
<sequence length="444" mass="50678">MRESKTLRRALGLMEGLTFESLGQLSKDPDHILTPFVIAGFDKLTPKEIHDAISNPVRMLFLVCARSEDVYIRFRGDASFYYLLQSDWNSATLASPFTATQLGKLVSLFVGARRRYLAGEHSSEESSDLTRAIDRFIVVVDKVDSTIETRRVPGFKAPKDFAGTRSWPPDFFSKLDVAILAETTTRKDLFGIDYQNKGNEKDAPLYPHDQSLPLEVRKYLCWLSLTETKPNSKVALFLSPVAFNSHKQRQEWYGPTGHKSRFYATVDEFFDYAKIESEKTGKGAKQHVICLLTPWFFDMEALILDAANRGETIPIRWKNGCFRAGMVLCLTKLARESSRWIYQLTLFKPGLPHYRLAAEPSYRREKHNAWVEEFLDKVKKNFIVKRAWIGGRSQEHMEAPASRNVTADSVEVSHEFITEIMENPNTLPVTHAEHIGRGFEAIDV</sequence>
<dbReference type="AlphaFoldDB" id="A0AAX6M7R2"/>
<comment type="caution">
    <text evidence="1">The sequence shown here is derived from an EMBL/GenBank/DDBJ whole genome shotgun (WGS) entry which is preliminary data.</text>
</comment>
<proteinExistence type="predicted"/>
<dbReference type="EMBL" id="JBANMG010000010">
    <property type="protein sequence ID" value="KAK6948484.1"/>
    <property type="molecule type" value="Genomic_DNA"/>
</dbReference>